<gene>
    <name evidence="2" type="ORF">K432DRAFT_312342</name>
</gene>
<evidence type="ECO:0000256" key="1">
    <source>
        <dbReference type="SAM" id="MobiDB-lite"/>
    </source>
</evidence>
<evidence type="ECO:0000313" key="3">
    <source>
        <dbReference type="Proteomes" id="UP000250266"/>
    </source>
</evidence>
<accession>A0A8E2DXW8</accession>
<evidence type="ECO:0000313" key="2">
    <source>
        <dbReference type="EMBL" id="OCK73644.1"/>
    </source>
</evidence>
<reference evidence="2 3" key="1">
    <citation type="journal article" date="2016" name="Nat. Commun.">
        <title>Ectomycorrhizal ecology is imprinted in the genome of the dominant symbiotic fungus Cenococcum geophilum.</title>
        <authorList>
            <consortium name="DOE Joint Genome Institute"/>
            <person name="Peter M."/>
            <person name="Kohler A."/>
            <person name="Ohm R.A."/>
            <person name="Kuo A."/>
            <person name="Krutzmann J."/>
            <person name="Morin E."/>
            <person name="Arend M."/>
            <person name="Barry K.W."/>
            <person name="Binder M."/>
            <person name="Choi C."/>
            <person name="Clum A."/>
            <person name="Copeland A."/>
            <person name="Grisel N."/>
            <person name="Haridas S."/>
            <person name="Kipfer T."/>
            <person name="LaButti K."/>
            <person name="Lindquist E."/>
            <person name="Lipzen A."/>
            <person name="Maire R."/>
            <person name="Meier B."/>
            <person name="Mihaltcheva S."/>
            <person name="Molinier V."/>
            <person name="Murat C."/>
            <person name="Poggeler S."/>
            <person name="Quandt C.A."/>
            <person name="Sperisen C."/>
            <person name="Tritt A."/>
            <person name="Tisserant E."/>
            <person name="Crous P.W."/>
            <person name="Henrissat B."/>
            <person name="Nehls U."/>
            <person name="Egli S."/>
            <person name="Spatafora J.W."/>
            <person name="Grigoriev I.V."/>
            <person name="Martin F.M."/>
        </authorList>
    </citation>
    <scope>NUCLEOTIDE SEQUENCE [LARGE SCALE GENOMIC DNA]</scope>
    <source>
        <strain evidence="2 3">CBS 459.81</strain>
    </source>
</reference>
<keyword evidence="3" id="KW-1185">Reference proteome</keyword>
<sequence length="63" mass="6973">GTLTKGGREEIVTQIEVERQLEGEKYQNGAQSGVSRQAAARSTRYREAGHNSRTCKKYTVDTA</sequence>
<dbReference type="AlphaFoldDB" id="A0A8E2DXW8"/>
<organism evidence="2 3">
    <name type="scientific">Lepidopterella palustris CBS 459.81</name>
    <dbReference type="NCBI Taxonomy" id="1314670"/>
    <lineage>
        <taxon>Eukaryota</taxon>
        <taxon>Fungi</taxon>
        <taxon>Dikarya</taxon>
        <taxon>Ascomycota</taxon>
        <taxon>Pezizomycotina</taxon>
        <taxon>Dothideomycetes</taxon>
        <taxon>Pleosporomycetidae</taxon>
        <taxon>Mytilinidiales</taxon>
        <taxon>Argynnaceae</taxon>
        <taxon>Lepidopterella</taxon>
    </lineage>
</organism>
<dbReference type="EMBL" id="KV745697">
    <property type="protein sequence ID" value="OCK73644.1"/>
    <property type="molecule type" value="Genomic_DNA"/>
</dbReference>
<dbReference type="OrthoDB" id="3776271at2759"/>
<dbReference type="Proteomes" id="UP000250266">
    <property type="component" value="Unassembled WGS sequence"/>
</dbReference>
<feature type="region of interest" description="Disordered" evidence="1">
    <location>
        <begin position="24"/>
        <end position="63"/>
    </location>
</feature>
<protein>
    <submittedName>
        <fullName evidence="2">Uncharacterized protein</fullName>
    </submittedName>
</protein>
<name>A0A8E2DXW8_9PEZI</name>
<proteinExistence type="predicted"/>
<feature type="non-terminal residue" evidence="2">
    <location>
        <position position="1"/>
    </location>
</feature>